<dbReference type="PANTHER" id="PTHR43190:SF3">
    <property type="entry name" value="N-ACETYL-D-GLUCOSAMINE KINASE"/>
    <property type="match status" value="1"/>
</dbReference>
<sequence>MPLYLGIDGGGTKTSFLLLSADGTVRSTFNGPSSYYLEHGIERIERVFVDGVAAVTERAGIGPEHIDFAFFAIPGYGESSANLARMSEMPRVALGHERYACGNDMTAAWAGSLAEEDGINVVAGTGSMTYGVRRDRDVRVGGWGELLGDEGSGYWIGLEALTAFTRMSDGRLPRTDLYEAVRNVVDVANDLDVIDVVSSQWEASRARIASLAPIVAAAADRGDIVARGILERAARQLVELVDTARANLGFTPGEIVPVSYSGGVFKISAIRRTVTTELQSRSVDYDFRPPRLSPVVGSALHAARLGAQPLDAAAIACLEREARNDTSLGLPRESRTSDSPWVLLGERTR</sequence>
<dbReference type="AlphaFoldDB" id="A0A2A9DVR2"/>
<gene>
    <name evidence="3" type="ORF">ATJ78_1629</name>
</gene>
<dbReference type="InterPro" id="IPR043129">
    <property type="entry name" value="ATPase_NBD"/>
</dbReference>
<name>A0A2A9DVR2_9MICO</name>
<dbReference type="CDD" id="cd24007">
    <property type="entry name" value="ASKHA_NBD_eukNAGK-like"/>
    <property type="match status" value="1"/>
</dbReference>
<organism evidence="3 4">
    <name type="scientific">Paramicrobacterium agarici</name>
    <dbReference type="NCBI Taxonomy" id="630514"/>
    <lineage>
        <taxon>Bacteria</taxon>
        <taxon>Bacillati</taxon>
        <taxon>Actinomycetota</taxon>
        <taxon>Actinomycetes</taxon>
        <taxon>Micrococcales</taxon>
        <taxon>Microbacteriaceae</taxon>
        <taxon>Paramicrobacterium</taxon>
    </lineage>
</organism>
<dbReference type="RefSeq" id="WP_098407118.1">
    <property type="nucleotide sequence ID" value="NZ_PDJE01000001.1"/>
</dbReference>
<reference evidence="3 4" key="1">
    <citation type="submission" date="2017-10" db="EMBL/GenBank/DDBJ databases">
        <title>Sequencing the genomes of 1000 actinobacteria strains.</title>
        <authorList>
            <person name="Klenk H.-P."/>
        </authorList>
    </citation>
    <scope>NUCLEOTIDE SEQUENCE [LARGE SCALE GENOMIC DNA]</scope>
    <source>
        <strain evidence="3 4">DSM 21798</strain>
    </source>
</reference>
<proteinExistence type="predicted"/>
<evidence type="ECO:0000256" key="1">
    <source>
        <dbReference type="SAM" id="MobiDB-lite"/>
    </source>
</evidence>
<keyword evidence="3" id="KW-0418">Kinase</keyword>
<feature type="domain" description="ATPase BadF/BadG/BcrA/BcrD type" evidence="2">
    <location>
        <begin position="5"/>
        <end position="302"/>
    </location>
</feature>
<feature type="region of interest" description="Disordered" evidence="1">
    <location>
        <begin position="326"/>
        <end position="349"/>
    </location>
</feature>
<dbReference type="GO" id="GO:0016301">
    <property type="term" value="F:kinase activity"/>
    <property type="evidence" value="ECO:0007669"/>
    <property type="project" value="UniProtKB-KW"/>
</dbReference>
<dbReference type="InterPro" id="IPR002731">
    <property type="entry name" value="ATPase_BadF"/>
</dbReference>
<evidence type="ECO:0000259" key="2">
    <source>
        <dbReference type="Pfam" id="PF01869"/>
    </source>
</evidence>
<evidence type="ECO:0000313" key="4">
    <source>
        <dbReference type="Proteomes" id="UP000221369"/>
    </source>
</evidence>
<dbReference type="EMBL" id="PDJE01000001">
    <property type="protein sequence ID" value="PFG30693.1"/>
    <property type="molecule type" value="Genomic_DNA"/>
</dbReference>
<dbReference type="InterPro" id="IPR052519">
    <property type="entry name" value="Euk-type_GlcNAc_Kinase"/>
</dbReference>
<dbReference type="Gene3D" id="3.30.420.40">
    <property type="match status" value="2"/>
</dbReference>
<keyword evidence="4" id="KW-1185">Reference proteome</keyword>
<dbReference type="SUPFAM" id="SSF53067">
    <property type="entry name" value="Actin-like ATPase domain"/>
    <property type="match status" value="2"/>
</dbReference>
<dbReference type="PANTHER" id="PTHR43190">
    <property type="entry name" value="N-ACETYL-D-GLUCOSAMINE KINASE"/>
    <property type="match status" value="1"/>
</dbReference>
<evidence type="ECO:0000313" key="3">
    <source>
        <dbReference type="EMBL" id="PFG30693.1"/>
    </source>
</evidence>
<accession>A0A2A9DVR2</accession>
<keyword evidence="3" id="KW-0808">Transferase</keyword>
<dbReference type="Pfam" id="PF01869">
    <property type="entry name" value="BcrAD_BadFG"/>
    <property type="match status" value="1"/>
</dbReference>
<comment type="caution">
    <text evidence="3">The sequence shown here is derived from an EMBL/GenBank/DDBJ whole genome shotgun (WGS) entry which is preliminary data.</text>
</comment>
<dbReference type="Proteomes" id="UP000221369">
    <property type="component" value="Unassembled WGS sequence"/>
</dbReference>
<protein>
    <submittedName>
        <fullName evidence="3">N-acetylglucosamine kinase-like BadF-type ATPase</fullName>
    </submittedName>
</protein>